<gene>
    <name evidence="2" type="ORF">CVM52_23705</name>
</gene>
<dbReference type="InterPro" id="IPR052514">
    <property type="entry name" value="SAM-dependent_MTase"/>
</dbReference>
<dbReference type="AlphaFoldDB" id="A0A2M8IUH0"/>
<sequence length="254" mass="27751">MLTRTRKALYRLRGHCPAVLAGERFRCDPYHSRFWRRASAGLWEPETFRILSAHLKTDTDYLDIGAWIGPTVLFAARRARHVWAFEPDPAAFRALGWNLELNALDNVTALPAAIWDKIGVARMAGFRGEAGDSTTSLLNPGGAAGAEVLTIGFDDFAGAVDLSGVVLVKIDIEGAEFDVVPRLVPWLERQRPALLLSTHAPYLPGHQRRARMAALGEALAFYGSWQTAQGRAITPGALTEASALDGFHSYLLTG</sequence>
<dbReference type="SUPFAM" id="SSF53335">
    <property type="entry name" value="S-adenosyl-L-methionine-dependent methyltransferases"/>
    <property type="match status" value="1"/>
</dbReference>
<keyword evidence="2" id="KW-0808">Transferase</keyword>
<proteinExistence type="predicted"/>
<dbReference type="NCBIfam" id="TIGR01444">
    <property type="entry name" value="fkbM_fam"/>
    <property type="match status" value="1"/>
</dbReference>
<dbReference type="InterPro" id="IPR029063">
    <property type="entry name" value="SAM-dependent_MTases_sf"/>
</dbReference>
<dbReference type="Proteomes" id="UP000231553">
    <property type="component" value="Unassembled WGS sequence"/>
</dbReference>
<evidence type="ECO:0000259" key="1">
    <source>
        <dbReference type="Pfam" id="PF05050"/>
    </source>
</evidence>
<dbReference type="InterPro" id="IPR006342">
    <property type="entry name" value="FkbM_mtfrase"/>
</dbReference>
<organism evidence="2 3">
    <name type="scientific">Pseudooceanicola lipolyticus</name>
    <dbReference type="NCBI Taxonomy" id="2029104"/>
    <lineage>
        <taxon>Bacteria</taxon>
        <taxon>Pseudomonadati</taxon>
        <taxon>Pseudomonadota</taxon>
        <taxon>Alphaproteobacteria</taxon>
        <taxon>Rhodobacterales</taxon>
        <taxon>Paracoccaceae</taxon>
        <taxon>Pseudooceanicola</taxon>
    </lineage>
</organism>
<evidence type="ECO:0000313" key="2">
    <source>
        <dbReference type="EMBL" id="PJE34162.1"/>
    </source>
</evidence>
<reference evidence="2 3" key="1">
    <citation type="journal article" date="2018" name="Int. J. Syst. Evol. Microbiol.">
        <title>Pseudooceanicola lipolyticus sp. nov., a marine alphaproteobacterium, reclassification of Oceanicola flagellatus as Pseudooceanicola flagellatus comb. nov. and emended description of the genus Pseudooceanicola.</title>
        <authorList>
            <person name="Huang M.-M."/>
            <person name="Guo L.-L."/>
            <person name="Wu Y.-H."/>
            <person name="Lai Q.-L."/>
            <person name="Shao Z.-Z."/>
            <person name="Wang C.-S."/>
            <person name="Wu M."/>
            <person name="Xu X.-W."/>
        </authorList>
    </citation>
    <scope>NUCLEOTIDE SEQUENCE [LARGE SCALE GENOMIC DNA]</scope>
    <source>
        <strain evidence="2 3">157</strain>
    </source>
</reference>
<dbReference type="Gene3D" id="3.40.50.150">
    <property type="entry name" value="Vaccinia Virus protein VP39"/>
    <property type="match status" value="1"/>
</dbReference>
<accession>A0A2M8IUH0</accession>
<comment type="caution">
    <text evidence="2">The sequence shown here is derived from an EMBL/GenBank/DDBJ whole genome shotgun (WGS) entry which is preliminary data.</text>
</comment>
<feature type="domain" description="Methyltransferase FkbM" evidence="1">
    <location>
        <begin position="63"/>
        <end position="180"/>
    </location>
</feature>
<keyword evidence="2" id="KW-0489">Methyltransferase</keyword>
<evidence type="ECO:0000313" key="3">
    <source>
        <dbReference type="Proteomes" id="UP000231553"/>
    </source>
</evidence>
<dbReference type="PANTHER" id="PTHR34203">
    <property type="entry name" value="METHYLTRANSFERASE, FKBM FAMILY PROTEIN"/>
    <property type="match status" value="1"/>
</dbReference>
<dbReference type="Pfam" id="PF05050">
    <property type="entry name" value="Methyltransf_21"/>
    <property type="match status" value="1"/>
</dbReference>
<keyword evidence="3" id="KW-1185">Reference proteome</keyword>
<name>A0A2M8IUH0_9RHOB</name>
<dbReference type="OrthoDB" id="4104638at2"/>
<dbReference type="EMBL" id="PGTB01000228">
    <property type="protein sequence ID" value="PJE34162.1"/>
    <property type="molecule type" value="Genomic_DNA"/>
</dbReference>
<dbReference type="PANTHER" id="PTHR34203:SF15">
    <property type="entry name" value="SLL1173 PROTEIN"/>
    <property type="match status" value="1"/>
</dbReference>
<protein>
    <submittedName>
        <fullName evidence="2">FkbM family methyltransferase</fullName>
    </submittedName>
</protein>
<dbReference type="GO" id="GO:0008168">
    <property type="term" value="F:methyltransferase activity"/>
    <property type="evidence" value="ECO:0007669"/>
    <property type="project" value="UniProtKB-KW"/>
</dbReference>
<dbReference type="GO" id="GO:0032259">
    <property type="term" value="P:methylation"/>
    <property type="evidence" value="ECO:0007669"/>
    <property type="project" value="UniProtKB-KW"/>
</dbReference>
<dbReference type="RefSeq" id="WP_100164800.1">
    <property type="nucleotide sequence ID" value="NZ_PGTB01000228.1"/>
</dbReference>